<dbReference type="Gene3D" id="2.60.40.10">
    <property type="entry name" value="Immunoglobulins"/>
    <property type="match status" value="1"/>
</dbReference>
<dbReference type="InterPro" id="IPR003599">
    <property type="entry name" value="Ig_sub"/>
</dbReference>
<dbReference type="InterPro" id="IPR036179">
    <property type="entry name" value="Ig-like_dom_sf"/>
</dbReference>
<evidence type="ECO:0000256" key="4">
    <source>
        <dbReference type="SAM" id="Phobius"/>
    </source>
</evidence>
<keyword evidence="4" id="KW-1133">Transmembrane helix</keyword>
<evidence type="ECO:0000256" key="1">
    <source>
        <dbReference type="ARBA" id="ARBA00004370"/>
    </source>
</evidence>
<dbReference type="InterPro" id="IPR050671">
    <property type="entry name" value="CD300_family_receptors"/>
</dbReference>
<evidence type="ECO:0000313" key="6">
    <source>
        <dbReference type="Ensembl" id="ENSLOCP00000012462.1"/>
    </source>
</evidence>
<sequence length="298" mass="32832">MPSDPGMTPDLQKADSVTEEVMTKDLTYFRAQVPPGRINRRGMHQKIRSCVSILFLLGGFVKSKEIFGAHGVRGGLVEIECSYPDGYRDNEKYWCRHPCWNTKDVLITTGKRNTMVTVGRFSLFDNQKVRTFTVTMNNLTLQDTGVYYCGLERWGLDKYTEIKVSVSPGKEPPGLDSGAQTNGSALADAHVVILAVLAVIVCGLLVAAVILFTQRRAIRFLVKNLPIVELPKANVQNDDVPLAVYEEVDAGGARPLSSVYSSVSNLQEKSQGLYSFAQLPGPQLTPEDRGVYSLVTAR</sequence>
<dbReference type="SMART" id="SM00409">
    <property type="entry name" value="IG"/>
    <property type="match status" value="1"/>
</dbReference>
<feature type="domain" description="Immunoglobulin" evidence="5">
    <location>
        <begin position="66"/>
        <end position="167"/>
    </location>
</feature>
<dbReference type="AlphaFoldDB" id="W5MVQ3"/>
<feature type="transmembrane region" description="Helical" evidence="4">
    <location>
        <begin position="191"/>
        <end position="213"/>
    </location>
</feature>
<dbReference type="EMBL" id="AHAT01014287">
    <property type="status" value="NOT_ANNOTATED_CDS"/>
    <property type="molecule type" value="Genomic_DNA"/>
</dbReference>
<protein>
    <recommendedName>
        <fullName evidence="5">Immunoglobulin domain-containing protein</fullName>
    </recommendedName>
</protein>
<reference evidence="7" key="1">
    <citation type="submission" date="2011-12" db="EMBL/GenBank/DDBJ databases">
        <title>The Draft Genome of Lepisosteus oculatus.</title>
        <authorList>
            <consortium name="The Broad Institute Genome Assembly &amp; Analysis Group"/>
            <consortium name="Computational R&amp;D Group"/>
            <consortium name="and Sequencing Platform"/>
            <person name="Di Palma F."/>
            <person name="Alfoldi J."/>
            <person name="Johnson J."/>
            <person name="Berlin A."/>
            <person name="Gnerre S."/>
            <person name="Jaffe D."/>
            <person name="MacCallum I."/>
            <person name="Young S."/>
            <person name="Walker B.J."/>
            <person name="Lander E.S."/>
            <person name="Lindblad-Toh K."/>
        </authorList>
    </citation>
    <scope>NUCLEOTIDE SEQUENCE [LARGE SCALE GENOMIC DNA]</scope>
</reference>
<dbReference type="GeneTree" id="ENSGT00950000182977"/>
<dbReference type="InterPro" id="IPR013783">
    <property type="entry name" value="Ig-like_fold"/>
</dbReference>
<evidence type="ECO:0000256" key="2">
    <source>
        <dbReference type="ARBA" id="ARBA00022692"/>
    </source>
</evidence>
<dbReference type="PANTHER" id="PTHR11860:SF118">
    <property type="entry name" value="CMRF35-LIKE MOLECULE 3-RELATED"/>
    <property type="match status" value="1"/>
</dbReference>
<dbReference type="PANTHER" id="PTHR11860">
    <property type="entry name" value="POLYMERIC-IMMUNOGLOBULIN RECEPTOR"/>
    <property type="match status" value="1"/>
</dbReference>
<dbReference type="Proteomes" id="UP000018468">
    <property type="component" value="Linkage group LG3"/>
</dbReference>
<evidence type="ECO:0000313" key="7">
    <source>
        <dbReference type="Proteomes" id="UP000018468"/>
    </source>
</evidence>
<accession>W5MVQ3</accession>
<name>W5MVQ3_LEPOC</name>
<proteinExistence type="predicted"/>
<keyword evidence="7" id="KW-1185">Reference proteome</keyword>
<dbReference type="GO" id="GO:0007165">
    <property type="term" value="P:signal transduction"/>
    <property type="evidence" value="ECO:0000318"/>
    <property type="project" value="GO_Central"/>
</dbReference>
<evidence type="ECO:0000259" key="5">
    <source>
        <dbReference type="SMART" id="SM00409"/>
    </source>
</evidence>
<dbReference type="SUPFAM" id="SSF48726">
    <property type="entry name" value="Immunoglobulin"/>
    <property type="match status" value="1"/>
</dbReference>
<reference evidence="6" key="3">
    <citation type="submission" date="2025-09" db="UniProtKB">
        <authorList>
            <consortium name="Ensembl"/>
        </authorList>
    </citation>
    <scope>IDENTIFICATION</scope>
</reference>
<comment type="subcellular location">
    <subcellularLocation>
        <location evidence="1">Membrane</location>
    </subcellularLocation>
</comment>
<reference evidence="6" key="2">
    <citation type="submission" date="2025-08" db="UniProtKB">
        <authorList>
            <consortium name="Ensembl"/>
        </authorList>
    </citation>
    <scope>IDENTIFICATION</scope>
</reference>
<organism evidence="6 7">
    <name type="scientific">Lepisosteus oculatus</name>
    <name type="common">Spotted gar</name>
    <dbReference type="NCBI Taxonomy" id="7918"/>
    <lineage>
        <taxon>Eukaryota</taxon>
        <taxon>Metazoa</taxon>
        <taxon>Chordata</taxon>
        <taxon>Craniata</taxon>
        <taxon>Vertebrata</taxon>
        <taxon>Euteleostomi</taxon>
        <taxon>Actinopterygii</taxon>
        <taxon>Neopterygii</taxon>
        <taxon>Holostei</taxon>
        <taxon>Semionotiformes</taxon>
        <taxon>Lepisosteidae</taxon>
        <taxon>Lepisosteus</taxon>
    </lineage>
</organism>
<evidence type="ECO:0000256" key="3">
    <source>
        <dbReference type="ARBA" id="ARBA00023136"/>
    </source>
</evidence>
<dbReference type="InterPro" id="IPR013106">
    <property type="entry name" value="Ig_V-set"/>
</dbReference>
<dbReference type="Bgee" id="ENSLOCG00000010179">
    <property type="expression patterns" value="Expressed in liver and 8 other cell types or tissues"/>
</dbReference>
<dbReference type="InParanoid" id="W5MVQ3"/>
<keyword evidence="3 4" id="KW-0472">Membrane</keyword>
<dbReference type="CDD" id="cd05716">
    <property type="entry name" value="IgV_pIgR_like"/>
    <property type="match status" value="1"/>
</dbReference>
<dbReference type="STRING" id="7918.ENSLOCP00000012462"/>
<dbReference type="Pfam" id="PF07686">
    <property type="entry name" value="V-set"/>
    <property type="match status" value="1"/>
</dbReference>
<dbReference type="HOGENOM" id="CLU_933706_0_0_1"/>
<keyword evidence="2 4" id="KW-0812">Transmembrane</keyword>
<dbReference type="GO" id="GO:0004888">
    <property type="term" value="F:transmembrane signaling receptor activity"/>
    <property type="evidence" value="ECO:0000318"/>
    <property type="project" value="GO_Central"/>
</dbReference>
<dbReference type="eggNOG" id="ENOG502S7MA">
    <property type="taxonomic scope" value="Eukaryota"/>
</dbReference>
<dbReference type="GO" id="GO:0005886">
    <property type="term" value="C:plasma membrane"/>
    <property type="evidence" value="ECO:0000318"/>
    <property type="project" value="GO_Central"/>
</dbReference>
<dbReference type="Ensembl" id="ENSLOCT00000012483.1">
    <property type="protein sequence ID" value="ENSLOCP00000012462.1"/>
    <property type="gene ID" value="ENSLOCG00000010179.1"/>
</dbReference>